<evidence type="ECO:0000313" key="1">
    <source>
        <dbReference type="EMBL" id="RAR48595.1"/>
    </source>
</evidence>
<gene>
    <name evidence="1" type="ORF">B0I10_105208</name>
</gene>
<protein>
    <recommendedName>
        <fullName evidence="3">LTXXQ motif family protein</fullName>
    </recommendedName>
</protein>
<dbReference type="Proteomes" id="UP000249518">
    <property type="component" value="Unassembled WGS sequence"/>
</dbReference>
<sequence>MKKSSIYSILICLIFVSMSFAQGGKREKIKTLKTAFITTELSLTQQEAEKFWPIYNAFEEKQFELRHEKMKSYMKRMDSDLDTMSEKEASNLLAQMENVEEETHQLRKKLVADLKSVISSHKIIKLKKAEEDFNRNLLKQYRENRSTKRN</sequence>
<evidence type="ECO:0008006" key="3">
    <source>
        <dbReference type="Google" id="ProtNLM"/>
    </source>
</evidence>
<name>A0A328WTH7_9FLAO</name>
<comment type="caution">
    <text evidence="1">The sequence shown here is derived from an EMBL/GenBank/DDBJ whole genome shotgun (WGS) entry which is preliminary data.</text>
</comment>
<dbReference type="RefSeq" id="WP_112085780.1">
    <property type="nucleotide sequence ID" value="NZ_QLSV01000005.1"/>
</dbReference>
<dbReference type="OrthoDB" id="675330at2"/>
<proteinExistence type="predicted"/>
<accession>A0A328WTH7</accession>
<dbReference type="EMBL" id="QLSV01000005">
    <property type="protein sequence ID" value="RAR48595.1"/>
    <property type="molecule type" value="Genomic_DNA"/>
</dbReference>
<dbReference type="AlphaFoldDB" id="A0A328WTH7"/>
<organism evidence="1 2">
    <name type="scientific">Flavobacterium lacus</name>
    <dbReference type="NCBI Taxonomy" id="1353778"/>
    <lineage>
        <taxon>Bacteria</taxon>
        <taxon>Pseudomonadati</taxon>
        <taxon>Bacteroidota</taxon>
        <taxon>Flavobacteriia</taxon>
        <taxon>Flavobacteriales</taxon>
        <taxon>Flavobacteriaceae</taxon>
        <taxon>Flavobacterium</taxon>
    </lineage>
</organism>
<reference evidence="1 2" key="1">
    <citation type="submission" date="2018-06" db="EMBL/GenBank/DDBJ databases">
        <title>Genomic Encyclopedia of Type Strains, Phase III (KMG-III): the genomes of soil and plant-associated and newly described type strains.</title>
        <authorList>
            <person name="Whitman W."/>
        </authorList>
    </citation>
    <scope>NUCLEOTIDE SEQUENCE [LARGE SCALE GENOMIC DNA]</scope>
    <source>
        <strain evidence="1 2">CGMCC 1.12504</strain>
    </source>
</reference>
<keyword evidence="2" id="KW-1185">Reference proteome</keyword>
<evidence type="ECO:0000313" key="2">
    <source>
        <dbReference type="Proteomes" id="UP000249518"/>
    </source>
</evidence>